<evidence type="ECO:0000313" key="8">
    <source>
        <dbReference type="Proteomes" id="UP000177078"/>
    </source>
</evidence>
<evidence type="ECO:0000256" key="4">
    <source>
        <dbReference type="ARBA" id="ARBA00022989"/>
    </source>
</evidence>
<evidence type="ECO:0000256" key="5">
    <source>
        <dbReference type="ARBA" id="ARBA00023136"/>
    </source>
</evidence>
<dbReference type="InterPro" id="IPR001182">
    <property type="entry name" value="FtsW/RodA"/>
</dbReference>
<feature type="transmembrane region" description="Helical" evidence="6">
    <location>
        <begin position="43"/>
        <end position="62"/>
    </location>
</feature>
<comment type="subcellular location">
    <subcellularLocation>
        <location evidence="1">Membrane</location>
        <topology evidence="1">Multi-pass membrane protein</topology>
    </subcellularLocation>
</comment>
<dbReference type="GO" id="GO:0015648">
    <property type="term" value="F:lipid-linked peptidoglycan transporter activity"/>
    <property type="evidence" value="ECO:0007669"/>
    <property type="project" value="TreeGrafter"/>
</dbReference>
<evidence type="ECO:0000313" key="7">
    <source>
        <dbReference type="EMBL" id="OHA70505.1"/>
    </source>
</evidence>
<evidence type="ECO:0000256" key="2">
    <source>
        <dbReference type="ARBA" id="ARBA00022692"/>
    </source>
</evidence>
<keyword evidence="2 6" id="KW-0812">Transmembrane</keyword>
<feature type="transmembrane region" description="Helical" evidence="6">
    <location>
        <begin position="12"/>
        <end position="31"/>
    </location>
</feature>
<dbReference type="GO" id="GO:0005886">
    <property type="term" value="C:plasma membrane"/>
    <property type="evidence" value="ECO:0007669"/>
    <property type="project" value="TreeGrafter"/>
</dbReference>
<feature type="transmembrane region" description="Helical" evidence="6">
    <location>
        <begin position="160"/>
        <end position="177"/>
    </location>
</feature>
<gene>
    <name evidence="7" type="ORF">A3F15_01030</name>
</gene>
<dbReference type="STRING" id="1802457.A3F15_01030"/>
<evidence type="ECO:0000256" key="6">
    <source>
        <dbReference type="SAM" id="Phobius"/>
    </source>
</evidence>
<dbReference type="GO" id="GO:0032153">
    <property type="term" value="C:cell division site"/>
    <property type="evidence" value="ECO:0007669"/>
    <property type="project" value="TreeGrafter"/>
</dbReference>
<sequence length="361" mass="40532">MIRHLQKMDWVMIGAAVSLVLMGLFFLYGYSVNRGDFINFYKQLFFLAVGLILILVFSFVDWRVFKQEPYLILALYLACIIALVLLFFLAPEIRGIKRWYKAGPFSVDPIEFTKIVLIILLAKYFSTRHVEMYQIKHIFLSGLYVFLPAVLIFLQPDLGSILLLFSLWLGILLLSGIKVRHFLIICFCGVLLAALGWQFLLKDYQKERITSFIFPQTGDNLKIGWNQSQSEIAIGSGGLFGKGLGKGTQVQYGFLPESQTDFIFAAIAEETGFVGTVFLFVLFGALIWRIIRIAATSQSNFPRLFALGFAILLASQVVINIGMNVGFLPIIGIPLPLVSYGGGNLLLTFIAIGILQNMKSY</sequence>
<feature type="transmembrane region" description="Helical" evidence="6">
    <location>
        <begin position="69"/>
        <end position="90"/>
    </location>
</feature>
<feature type="transmembrane region" description="Helical" evidence="6">
    <location>
        <begin position="303"/>
        <end position="331"/>
    </location>
</feature>
<reference evidence="7 8" key="1">
    <citation type="journal article" date="2016" name="Nat. Commun.">
        <title>Thousands of microbial genomes shed light on interconnected biogeochemical processes in an aquifer system.</title>
        <authorList>
            <person name="Anantharaman K."/>
            <person name="Brown C.T."/>
            <person name="Hug L.A."/>
            <person name="Sharon I."/>
            <person name="Castelle C.J."/>
            <person name="Probst A.J."/>
            <person name="Thomas B.C."/>
            <person name="Singh A."/>
            <person name="Wilkins M.J."/>
            <person name="Karaoz U."/>
            <person name="Brodie E.L."/>
            <person name="Williams K.H."/>
            <person name="Hubbard S.S."/>
            <person name="Banfield J.F."/>
        </authorList>
    </citation>
    <scope>NUCLEOTIDE SEQUENCE [LARGE SCALE GENOMIC DNA]</scope>
</reference>
<dbReference type="EMBL" id="MHUC01000027">
    <property type="protein sequence ID" value="OHA70505.1"/>
    <property type="molecule type" value="Genomic_DNA"/>
</dbReference>
<protein>
    <recommendedName>
        <fullName evidence="9">Rod shape-determining protein RodA</fullName>
    </recommendedName>
</protein>
<keyword evidence="3" id="KW-0133">Cell shape</keyword>
<comment type="caution">
    <text evidence="7">The sequence shown here is derived from an EMBL/GenBank/DDBJ whole genome shotgun (WGS) entry which is preliminary data.</text>
</comment>
<keyword evidence="4 6" id="KW-1133">Transmembrane helix</keyword>
<dbReference type="GO" id="GO:0051301">
    <property type="term" value="P:cell division"/>
    <property type="evidence" value="ECO:0007669"/>
    <property type="project" value="InterPro"/>
</dbReference>
<evidence type="ECO:0000256" key="1">
    <source>
        <dbReference type="ARBA" id="ARBA00004141"/>
    </source>
</evidence>
<evidence type="ECO:0000256" key="3">
    <source>
        <dbReference type="ARBA" id="ARBA00022960"/>
    </source>
</evidence>
<dbReference type="Proteomes" id="UP000177078">
    <property type="component" value="Unassembled WGS sequence"/>
</dbReference>
<dbReference type="Pfam" id="PF01098">
    <property type="entry name" value="FTSW_RODA_SPOVE"/>
    <property type="match status" value="1"/>
</dbReference>
<organism evidence="7 8">
    <name type="scientific">Candidatus Wildermuthbacteria bacterium RIFCSPHIGHO2_12_FULL_40_12</name>
    <dbReference type="NCBI Taxonomy" id="1802457"/>
    <lineage>
        <taxon>Bacteria</taxon>
        <taxon>Candidatus Wildermuthiibacteriota</taxon>
    </lineage>
</organism>
<dbReference type="PANTHER" id="PTHR30474">
    <property type="entry name" value="CELL CYCLE PROTEIN"/>
    <property type="match status" value="1"/>
</dbReference>
<feature type="transmembrane region" description="Helical" evidence="6">
    <location>
        <begin position="138"/>
        <end position="154"/>
    </location>
</feature>
<feature type="transmembrane region" description="Helical" evidence="6">
    <location>
        <begin position="272"/>
        <end position="291"/>
    </location>
</feature>
<feature type="transmembrane region" description="Helical" evidence="6">
    <location>
        <begin position="182"/>
        <end position="200"/>
    </location>
</feature>
<dbReference type="GO" id="GO:0008360">
    <property type="term" value="P:regulation of cell shape"/>
    <property type="evidence" value="ECO:0007669"/>
    <property type="project" value="UniProtKB-KW"/>
</dbReference>
<dbReference type="AlphaFoldDB" id="A0A1G2RCD7"/>
<accession>A0A1G2RCD7</accession>
<keyword evidence="5 6" id="KW-0472">Membrane</keyword>
<feature type="transmembrane region" description="Helical" evidence="6">
    <location>
        <begin position="337"/>
        <end position="355"/>
    </location>
</feature>
<evidence type="ECO:0008006" key="9">
    <source>
        <dbReference type="Google" id="ProtNLM"/>
    </source>
</evidence>
<proteinExistence type="predicted"/>
<name>A0A1G2RCD7_9BACT</name>